<reference evidence="2 3" key="1">
    <citation type="submission" date="2021-09" db="EMBL/GenBank/DDBJ databases">
        <title>Genomic insights and catalytic innovation underlie evolution of tropane alkaloids biosynthesis.</title>
        <authorList>
            <person name="Wang Y.-J."/>
            <person name="Tian T."/>
            <person name="Huang J.-P."/>
            <person name="Huang S.-X."/>
        </authorList>
    </citation>
    <scope>NUCLEOTIDE SEQUENCE [LARGE SCALE GENOMIC DNA]</scope>
    <source>
        <strain evidence="2">KIB-2018</strain>
        <tissue evidence="2">Leaf</tissue>
    </source>
</reference>
<feature type="compositionally biased region" description="Basic and acidic residues" evidence="1">
    <location>
        <begin position="1"/>
        <end position="10"/>
    </location>
</feature>
<organism evidence="2 3">
    <name type="scientific">Erythroxylum novogranatense</name>
    <dbReference type="NCBI Taxonomy" id="1862640"/>
    <lineage>
        <taxon>Eukaryota</taxon>
        <taxon>Viridiplantae</taxon>
        <taxon>Streptophyta</taxon>
        <taxon>Embryophyta</taxon>
        <taxon>Tracheophyta</taxon>
        <taxon>Spermatophyta</taxon>
        <taxon>Magnoliopsida</taxon>
        <taxon>eudicotyledons</taxon>
        <taxon>Gunneridae</taxon>
        <taxon>Pentapetalae</taxon>
        <taxon>rosids</taxon>
        <taxon>fabids</taxon>
        <taxon>Malpighiales</taxon>
        <taxon>Erythroxylaceae</taxon>
        <taxon>Erythroxylum</taxon>
    </lineage>
</organism>
<dbReference type="Proteomes" id="UP001159364">
    <property type="component" value="Linkage Group LG08"/>
</dbReference>
<evidence type="ECO:0000313" key="3">
    <source>
        <dbReference type="Proteomes" id="UP001159364"/>
    </source>
</evidence>
<accession>A0AAV8UDI3</accession>
<dbReference type="PANTHER" id="PTHR46250">
    <property type="entry name" value="MYB/SANT-LIKE DNA-BINDING DOMAIN PROTEIN-RELATED"/>
    <property type="match status" value="1"/>
</dbReference>
<gene>
    <name evidence="2" type="ORF">K2173_012359</name>
</gene>
<evidence type="ECO:0000313" key="2">
    <source>
        <dbReference type="EMBL" id="KAJ8899183.1"/>
    </source>
</evidence>
<dbReference type="EMBL" id="JAIWQS010000008">
    <property type="protein sequence ID" value="KAJ8899183.1"/>
    <property type="molecule type" value="Genomic_DNA"/>
</dbReference>
<comment type="caution">
    <text evidence="2">The sequence shown here is derived from an EMBL/GenBank/DDBJ whole genome shotgun (WGS) entry which is preliminary data.</text>
</comment>
<dbReference type="AlphaFoldDB" id="A0AAV8UDI3"/>
<proteinExistence type="predicted"/>
<protein>
    <submittedName>
        <fullName evidence="2">Uncharacterized protein</fullName>
    </submittedName>
</protein>
<feature type="region of interest" description="Disordered" evidence="1">
    <location>
        <begin position="1"/>
        <end position="56"/>
    </location>
</feature>
<name>A0AAV8UDI3_9ROSI</name>
<keyword evidence="3" id="KW-1185">Reference proteome</keyword>
<evidence type="ECO:0000256" key="1">
    <source>
        <dbReference type="SAM" id="MobiDB-lite"/>
    </source>
</evidence>
<sequence>MLENINREENLDQENEASNGEEDVEPQRDQPIRDNSQGEGSSKKTHRKRKRSTDSLVSCLERITEKLTEGFDKSNEQMAKVAESIMAPNQKESENRRKLDEELSKLTFLTQAECIGAGIKLVNSPNHMEYFFTLKDADKEEYLKHI</sequence>
<feature type="compositionally biased region" description="Acidic residues" evidence="1">
    <location>
        <begin position="11"/>
        <end position="24"/>
    </location>
</feature>